<evidence type="ECO:0000313" key="2">
    <source>
        <dbReference type="Proteomes" id="UP000887563"/>
    </source>
</evidence>
<dbReference type="WBParaSite" id="Minc3s00092g04305">
    <property type="protein sequence ID" value="Minc3s00092g04305"/>
    <property type="gene ID" value="Minc3s00092g04305"/>
</dbReference>
<protein>
    <submittedName>
        <fullName evidence="3">Uncharacterized protein</fullName>
    </submittedName>
</protein>
<evidence type="ECO:0000256" key="1">
    <source>
        <dbReference type="SAM" id="Phobius"/>
    </source>
</evidence>
<name>A0A914KS28_MELIC</name>
<evidence type="ECO:0000313" key="3">
    <source>
        <dbReference type="WBParaSite" id="Minc3s00092g04305"/>
    </source>
</evidence>
<sequence>MDYAPMPISSNITTWFLLAVFIFVGLSGFIGNLLTVMVRKKHGLNKKQSRHLMVCMLL</sequence>
<keyword evidence="1" id="KW-0472">Membrane</keyword>
<keyword evidence="1" id="KW-1133">Transmembrane helix</keyword>
<keyword evidence="1" id="KW-0812">Transmembrane</keyword>
<feature type="transmembrane region" description="Helical" evidence="1">
    <location>
        <begin position="12"/>
        <end position="38"/>
    </location>
</feature>
<organism evidence="2 3">
    <name type="scientific">Meloidogyne incognita</name>
    <name type="common">Southern root-knot nematode worm</name>
    <name type="synonym">Oxyuris incognita</name>
    <dbReference type="NCBI Taxonomy" id="6306"/>
    <lineage>
        <taxon>Eukaryota</taxon>
        <taxon>Metazoa</taxon>
        <taxon>Ecdysozoa</taxon>
        <taxon>Nematoda</taxon>
        <taxon>Chromadorea</taxon>
        <taxon>Rhabditida</taxon>
        <taxon>Tylenchina</taxon>
        <taxon>Tylenchomorpha</taxon>
        <taxon>Tylenchoidea</taxon>
        <taxon>Meloidogynidae</taxon>
        <taxon>Meloidogyninae</taxon>
        <taxon>Meloidogyne</taxon>
        <taxon>Meloidogyne incognita group</taxon>
    </lineage>
</organism>
<dbReference type="Proteomes" id="UP000887563">
    <property type="component" value="Unplaced"/>
</dbReference>
<reference evidence="3" key="1">
    <citation type="submission" date="2022-11" db="UniProtKB">
        <authorList>
            <consortium name="WormBaseParasite"/>
        </authorList>
    </citation>
    <scope>IDENTIFICATION</scope>
</reference>
<proteinExistence type="predicted"/>
<dbReference type="AlphaFoldDB" id="A0A914KS28"/>
<keyword evidence="2" id="KW-1185">Reference proteome</keyword>
<accession>A0A914KS28</accession>